<dbReference type="OrthoDB" id="5345127at2"/>
<evidence type="ECO:0000313" key="2">
    <source>
        <dbReference type="EMBL" id="EHP29940.1"/>
    </source>
</evidence>
<dbReference type="Proteomes" id="UP000006431">
    <property type="component" value="Unassembled WGS sequence"/>
</dbReference>
<dbReference type="STRING" id="929558.SMGD1_1416"/>
<organism evidence="2 3">
    <name type="scientific">Sulfurimonas gotlandica (strain DSM 19862 / JCM 16533 / GD1)</name>
    <dbReference type="NCBI Taxonomy" id="929558"/>
    <lineage>
        <taxon>Bacteria</taxon>
        <taxon>Pseudomonadati</taxon>
        <taxon>Campylobacterota</taxon>
        <taxon>Epsilonproteobacteria</taxon>
        <taxon>Campylobacterales</taxon>
        <taxon>Sulfurimonadaceae</taxon>
        <taxon>Sulfurimonas</taxon>
    </lineage>
</organism>
<gene>
    <name evidence="2" type="ORF">SMGD1_1416</name>
</gene>
<dbReference type="RefSeq" id="WP_008335726.1">
    <property type="nucleotide sequence ID" value="NZ_AFRZ01000001.1"/>
</dbReference>
<dbReference type="EMBL" id="AFRZ01000001">
    <property type="protein sequence ID" value="EHP29940.1"/>
    <property type="molecule type" value="Genomic_DNA"/>
</dbReference>
<evidence type="ECO:0000313" key="3">
    <source>
        <dbReference type="Proteomes" id="UP000006431"/>
    </source>
</evidence>
<evidence type="ECO:0000256" key="1">
    <source>
        <dbReference type="SAM" id="Phobius"/>
    </source>
</evidence>
<keyword evidence="1" id="KW-1133">Transmembrane helix</keyword>
<dbReference type="PATRIC" id="fig|929558.5.peg.1407"/>
<keyword evidence="1" id="KW-0472">Membrane</keyword>
<accession>B6BHE6</accession>
<feature type="transmembrane region" description="Helical" evidence="1">
    <location>
        <begin position="16"/>
        <end position="40"/>
    </location>
</feature>
<comment type="caution">
    <text evidence="2">The sequence shown here is derived from an EMBL/GenBank/DDBJ whole genome shotgun (WGS) entry which is preliminary data.</text>
</comment>
<name>B6BHE6_SULGG</name>
<reference evidence="2 3" key="1">
    <citation type="journal article" date="2012" name="Proc. Natl. Acad. Sci. U.S.A.">
        <title>Genome and physiology of a model Epsilonproteobacterium responsible for sulfide detoxification in marine oxygen depletion zones.</title>
        <authorList>
            <person name="Grote J."/>
            <person name="Schott T."/>
            <person name="Bruckner C.G."/>
            <person name="Glockner F.O."/>
            <person name="Jost G."/>
            <person name="Teeling H."/>
            <person name="Labrenz M."/>
            <person name="Jurgens K."/>
        </authorList>
    </citation>
    <scope>NUCLEOTIDE SEQUENCE [LARGE SCALE GENOMIC DNA]</scope>
    <source>
        <strain evidence="2 3">GD1</strain>
    </source>
</reference>
<protein>
    <submittedName>
        <fullName evidence="2">Uncharacterized protein</fullName>
    </submittedName>
</protein>
<dbReference type="eggNOG" id="ENOG5032JNR">
    <property type="taxonomic scope" value="Bacteria"/>
</dbReference>
<dbReference type="AlphaFoldDB" id="B6BHE6"/>
<dbReference type="HOGENOM" id="CLU_169065_0_0_7"/>
<feature type="transmembrane region" description="Helical" evidence="1">
    <location>
        <begin position="80"/>
        <end position="98"/>
    </location>
</feature>
<feature type="transmembrane region" description="Helical" evidence="1">
    <location>
        <begin position="52"/>
        <end position="74"/>
    </location>
</feature>
<keyword evidence="3" id="KW-1185">Reference proteome</keyword>
<proteinExistence type="predicted"/>
<accession>H1FSL2</accession>
<keyword evidence="1" id="KW-0812">Transmembrane</keyword>
<sequence length="108" mass="12405">MIEEVIMRQDIPLDDFLTIFVSSALVMVFGGFYVGIYTAVKVNLLKKWTMPLAYMFWMLTAYCLYLMGSLMHVGEFTAKALVVAAIGLLLLPHAVYFMQHRVHEENEH</sequence>